<feature type="transmembrane region" description="Helical" evidence="2">
    <location>
        <begin position="438"/>
        <end position="455"/>
    </location>
</feature>
<feature type="coiled-coil region" evidence="1">
    <location>
        <begin position="616"/>
        <end position="643"/>
    </location>
</feature>
<evidence type="ECO:0000256" key="1">
    <source>
        <dbReference type="SAM" id="Coils"/>
    </source>
</evidence>
<reference evidence="4 5" key="2">
    <citation type="submission" date="2024-07" db="EMBL/GenBank/DDBJ databases">
        <authorList>
            <person name="Akdeniz Z."/>
        </authorList>
    </citation>
    <scope>NUCLEOTIDE SEQUENCE [LARGE SCALE GENOMIC DNA]</scope>
</reference>
<dbReference type="AlphaFoldDB" id="A0AA86TFC7"/>
<keyword evidence="2" id="KW-0472">Membrane</keyword>
<feature type="transmembrane region" description="Helical" evidence="2">
    <location>
        <begin position="162"/>
        <end position="189"/>
    </location>
</feature>
<proteinExistence type="predicted"/>
<evidence type="ECO:0000313" key="5">
    <source>
        <dbReference type="Proteomes" id="UP001642409"/>
    </source>
</evidence>
<dbReference type="EMBL" id="CAXDID020000242">
    <property type="protein sequence ID" value="CAL6062897.1"/>
    <property type="molecule type" value="Genomic_DNA"/>
</dbReference>
<feature type="transmembrane region" description="Helical" evidence="2">
    <location>
        <begin position="240"/>
        <end position="257"/>
    </location>
</feature>
<evidence type="ECO:0000313" key="4">
    <source>
        <dbReference type="EMBL" id="CAL6062897.1"/>
    </source>
</evidence>
<feature type="coiled-coil region" evidence="1">
    <location>
        <begin position="316"/>
        <end position="343"/>
    </location>
</feature>
<dbReference type="Proteomes" id="UP001642409">
    <property type="component" value="Unassembled WGS sequence"/>
</dbReference>
<feature type="transmembrane region" description="Helical" evidence="2">
    <location>
        <begin position="562"/>
        <end position="581"/>
    </location>
</feature>
<accession>A0AA86TFC7</accession>
<feature type="transmembrane region" description="Helical" evidence="2">
    <location>
        <begin position="39"/>
        <end position="58"/>
    </location>
</feature>
<keyword evidence="1" id="KW-0175">Coiled coil</keyword>
<feature type="transmembrane region" description="Helical" evidence="2">
    <location>
        <begin position="6"/>
        <end position="27"/>
    </location>
</feature>
<keyword evidence="2" id="KW-1133">Transmembrane helix</keyword>
<feature type="transmembrane region" description="Helical" evidence="2">
    <location>
        <begin position="506"/>
        <end position="523"/>
    </location>
</feature>
<keyword evidence="2" id="KW-0812">Transmembrane</keyword>
<feature type="transmembrane region" description="Helical" evidence="2">
    <location>
        <begin position="413"/>
        <end position="432"/>
    </location>
</feature>
<feature type="transmembrane region" description="Helical" evidence="2">
    <location>
        <begin position="131"/>
        <end position="150"/>
    </location>
</feature>
<protein>
    <recommendedName>
        <fullName evidence="6">Transmembrane protein</fullName>
    </recommendedName>
</protein>
<comment type="caution">
    <text evidence="3">The sequence shown here is derived from an EMBL/GenBank/DDBJ whole genome shotgun (WGS) entry which is preliminary data.</text>
</comment>
<feature type="transmembrane region" description="Helical" evidence="2">
    <location>
        <begin position="209"/>
        <end position="228"/>
    </location>
</feature>
<dbReference type="EMBL" id="CATOUU010000094">
    <property type="protein sequence ID" value="CAI9916150.1"/>
    <property type="molecule type" value="Genomic_DNA"/>
</dbReference>
<feature type="transmembrane region" description="Helical" evidence="2">
    <location>
        <begin position="105"/>
        <end position="125"/>
    </location>
</feature>
<sequence length="737" mass="85464">MATIFNIYAKISLQILVVVFVITSLYVMTDPRQNKFKMVLNGCLIFVCLIAFELIIWMEYKLEILIFLIVTYTANMLVVMFSIASKAEEESGKAKSKQQVDKVSIHILLTIVELLFQAPDFLFSLSDMLQFIQLCGISFQGNFTTGFLYVPNAILTFVQNNTAVLAITTVVIYLVILQVFIDPVVMQLIDKKMFKSFTENGVINKQHAIQKVVFFVLTQFFNLMSMSLTQYLTEFSPENNVGASIAFFFFSGCIYSLVGARTWYLLLEAAFVFYSIMLKPFKKYKIEKKVNQVKPNLNNDIQQPIVTKFNPHFNAAEEMDKQNKIKDQKIQDKKQQAQNIKKRKHLMYSFSPFMFIVAIFLTIMQPFMYLIVSFIKQFLFPYPFFSNILGFHSPDYFSRLEFSFETKTGKLKFIYNTVIHSLIYLSIVFFVVSTKNTYIIVIGVLFFPIVFYPLIHGLTNKYLEFLFENIFTTAQVKQLRAFRLEPRKFMPDHVQNFVISQLNVRYGMLPYIGSVLGFLSQFLNNPSVSIDGEFVLNVAYFTNFFHLIAFVSFAYCYATQPISAWIIMFIVYLTFASFDAWEDAKGFYTDTARIQIGDWCVKSINNKNYNSKVSDKQLIKKEIKQEENKDNEYNSKMLQINKQPLKTIEQPLKSPIIPNTNEIIGSPEKIFQNPSQIKRQKSKKVIQINSTQNKQIITNQSKIKQKLKGPTISDVGKIVDKQEKIFKQVKQVNKNKK</sequence>
<keyword evidence="5" id="KW-1185">Reference proteome</keyword>
<feature type="transmembrane region" description="Helical" evidence="2">
    <location>
        <begin position="64"/>
        <end position="84"/>
    </location>
</feature>
<gene>
    <name evidence="3" type="ORF">HINF_LOCUS3795</name>
    <name evidence="4" type="ORF">HINF_LOCUS50462</name>
</gene>
<name>A0AA86TFC7_9EUKA</name>
<feature type="transmembrane region" description="Helical" evidence="2">
    <location>
        <begin position="346"/>
        <end position="364"/>
    </location>
</feature>
<feature type="transmembrane region" description="Helical" evidence="2">
    <location>
        <begin position="535"/>
        <end position="555"/>
    </location>
</feature>
<organism evidence="3">
    <name type="scientific">Hexamita inflata</name>
    <dbReference type="NCBI Taxonomy" id="28002"/>
    <lineage>
        <taxon>Eukaryota</taxon>
        <taxon>Metamonada</taxon>
        <taxon>Diplomonadida</taxon>
        <taxon>Hexamitidae</taxon>
        <taxon>Hexamitinae</taxon>
        <taxon>Hexamita</taxon>
    </lineage>
</organism>
<evidence type="ECO:0008006" key="6">
    <source>
        <dbReference type="Google" id="ProtNLM"/>
    </source>
</evidence>
<evidence type="ECO:0000256" key="2">
    <source>
        <dbReference type="SAM" id="Phobius"/>
    </source>
</evidence>
<reference evidence="3" key="1">
    <citation type="submission" date="2023-06" db="EMBL/GenBank/DDBJ databases">
        <authorList>
            <person name="Kurt Z."/>
        </authorList>
    </citation>
    <scope>NUCLEOTIDE SEQUENCE</scope>
</reference>
<evidence type="ECO:0000313" key="3">
    <source>
        <dbReference type="EMBL" id="CAI9916150.1"/>
    </source>
</evidence>